<organism evidence="4 5">
    <name type="scientific">Rathayibacter rathayi</name>
    <name type="common">Corynebacterium rathayi</name>
    <dbReference type="NCBI Taxonomy" id="33887"/>
    <lineage>
        <taxon>Bacteria</taxon>
        <taxon>Bacillati</taxon>
        <taxon>Actinomycetota</taxon>
        <taxon>Actinomycetes</taxon>
        <taxon>Micrococcales</taxon>
        <taxon>Microbacteriaceae</taxon>
        <taxon>Rathayibacter</taxon>
    </lineage>
</organism>
<dbReference type="PROSITE" id="PS51756">
    <property type="entry name" value="LXG"/>
    <property type="match status" value="1"/>
</dbReference>
<sequence length="687" mass="71993">MSVVEFSADSWQASSPGLQKSLAERSEALDALLQGLESLAGSGNISGQGADAMRAYIREVHVPIVQSLLVCLSTFQTAIGVYWSGYSQVDTDGNFRLVNDEYDAHLAQLDTGIGLLRGFAADLRSIAASASHLVSLGDAGATAADNTAEGFERIRSIAKTQQETWAAYEATDPGFGQVKNLVAEVNRVVANLGSLTVGQGRSYLPGSFTLTLGKLGELAGGMLEYCRTNQQVASDGWEALFSGYVDDVEVEAERQRKEDALSGLLWDGLQTVAGVVVVAVGVAGTPFSAGVSLALAGLGGSLIAGGVNSAIDHASIASTGEGLNLVGMASQGIGQWYDVTLAQPAIASGDPDLQLLAGAVSGVGDQISGALELNIHDVATGVFTLATNGEAFSQFWNQLTTIAGKAASGDAFVIGQIAGNLLPLGAAAKVTKLDTLLNKTDDLGRLITKADDLGFGKHVTIATASDATSAMDWLKNHLGAGGVTVSDEFTPTIRPADTIDGSTVKSRGGGERESGTPGEKTEVLDPFDPNRQGALLPNVRYRASAPGTNHHYVYETNADGLIERVIVENLHLKPTGRPRFKHDPNTPGKLPTDDAGHLIADVFDGSPELNNLVSQAKALNRGAGSEWTEMERAWRDALSDVPPRAVTDIEIKILYDGSKRPIALDVKYEIGGKPDGNYFPNPVPNID</sequence>
<dbReference type="InterPro" id="IPR006829">
    <property type="entry name" value="LXG_dom"/>
</dbReference>
<proteinExistence type="inferred from homology"/>
<reference evidence="4 5" key="1">
    <citation type="submission" date="2018-02" db="EMBL/GenBank/DDBJ databases">
        <title>Bacteriophage NCPPB3778 and a type I-E CRISPR drive the evolution of the US Biological Select Agent, Rathayibacter toxicus.</title>
        <authorList>
            <person name="Davis E.W.II."/>
            <person name="Tabima J.F."/>
            <person name="Weisberg A.J."/>
            <person name="Lopes L.D."/>
            <person name="Wiseman M.S."/>
            <person name="Wiseman M.S."/>
            <person name="Pupko T."/>
            <person name="Belcher M.S."/>
            <person name="Sechler A.J."/>
            <person name="Tancos M.A."/>
            <person name="Schroeder B.K."/>
            <person name="Murray T.D."/>
            <person name="Luster D.G."/>
            <person name="Schneider W.L."/>
            <person name="Rogers E."/>
            <person name="Andreote F.D."/>
            <person name="Grunwald N.J."/>
            <person name="Putnam M.L."/>
            <person name="Chang J.H."/>
        </authorList>
    </citation>
    <scope>NUCLEOTIDE SEQUENCE [LARGE SCALE GENOMIC DNA]</scope>
    <source>
        <strain evidence="4 5">AY1D6</strain>
    </source>
</reference>
<feature type="region of interest" description="Disordered" evidence="2">
    <location>
        <begin position="492"/>
        <end position="531"/>
    </location>
</feature>
<protein>
    <recommendedName>
        <fullName evidence="3">LXG domain-containing protein</fullName>
    </recommendedName>
</protein>
<comment type="caution">
    <text evidence="4">The sequence shown here is derived from an EMBL/GenBank/DDBJ whole genome shotgun (WGS) entry which is preliminary data.</text>
</comment>
<feature type="compositionally biased region" description="Basic and acidic residues" evidence="2">
    <location>
        <begin position="508"/>
        <end position="523"/>
    </location>
</feature>
<dbReference type="Pfam" id="PF04740">
    <property type="entry name" value="LXG"/>
    <property type="match status" value="1"/>
</dbReference>
<dbReference type="EMBL" id="PSVT01000003">
    <property type="protein sequence ID" value="PPH79237.1"/>
    <property type="molecule type" value="Genomic_DNA"/>
</dbReference>
<dbReference type="InterPro" id="IPR044927">
    <property type="entry name" value="Endonuclea_NS_2"/>
</dbReference>
<name>A0ABX5AEC0_RATRA</name>
<accession>A0ABX5AEC0</accession>
<evidence type="ECO:0000313" key="5">
    <source>
        <dbReference type="Proteomes" id="UP000239698"/>
    </source>
</evidence>
<dbReference type="Proteomes" id="UP000239698">
    <property type="component" value="Unassembled WGS sequence"/>
</dbReference>
<evidence type="ECO:0000313" key="4">
    <source>
        <dbReference type="EMBL" id="PPH79237.1"/>
    </source>
</evidence>
<gene>
    <name evidence="4" type="ORF">C5C40_02560</name>
</gene>
<dbReference type="Pfam" id="PF13930">
    <property type="entry name" value="Endonuclea_NS_2"/>
    <property type="match status" value="1"/>
</dbReference>
<keyword evidence="5" id="KW-1185">Reference proteome</keyword>
<evidence type="ECO:0000259" key="3">
    <source>
        <dbReference type="PROSITE" id="PS51756"/>
    </source>
</evidence>
<feature type="domain" description="LXG" evidence="3">
    <location>
        <begin position="2"/>
        <end position="239"/>
    </location>
</feature>
<dbReference type="RefSeq" id="WP_104248497.1">
    <property type="nucleotide sequence ID" value="NZ_PSUD01000002.1"/>
</dbReference>
<comment type="similarity">
    <text evidence="1">In the N-terminal section; belongs to the LXG family.</text>
</comment>
<evidence type="ECO:0000256" key="1">
    <source>
        <dbReference type="ARBA" id="ARBA00034117"/>
    </source>
</evidence>
<evidence type="ECO:0000256" key="2">
    <source>
        <dbReference type="SAM" id="MobiDB-lite"/>
    </source>
</evidence>